<evidence type="ECO:0000313" key="2">
    <source>
        <dbReference type="Proteomes" id="UP001345963"/>
    </source>
</evidence>
<organism evidence="1 2">
    <name type="scientific">Ataeniobius toweri</name>
    <dbReference type="NCBI Taxonomy" id="208326"/>
    <lineage>
        <taxon>Eukaryota</taxon>
        <taxon>Metazoa</taxon>
        <taxon>Chordata</taxon>
        <taxon>Craniata</taxon>
        <taxon>Vertebrata</taxon>
        <taxon>Euteleostomi</taxon>
        <taxon>Actinopterygii</taxon>
        <taxon>Neopterygii</taxon>
        <taxon>Teleostei</taxon>
        <taxon>Neoteleostei</taxon>
        <taxon>Acanthomorphata</taxon>
        <taxon>Ovalentaria</taxon>
        <taxon>Atherinomorphae</taxon>
        <taxon>Cyprinodontiformes</taxon>
        <taxon>Goodeidae</taxon>
        <taxon>Ataeniobius</taxon>
    </lineage>
</organism>
<dbReference type="Proteomes" id="UP001345963">
    <property type="component" value="Unassembled WGS sequence"/>
</dbReference>
<sequence>MAAKVHPLPLFLPCPGEPALVDAYVQQLLVINATGNAWPDAQWTATLLHCLGAEGVWTFYSLTNTGDTISSAVVALQKHFSPKVNIFVLRHAIRQPSQAPH</sequence>
<name>A0ABU7AX98_9TELE</name>
<keyword evidence="2" id="KW-1185">Reference proteome</keyword>
<evidence type="ECO:0000313" key="1">
    <source>
        <dbReference type="EMBL" id="MED6242065.1"/>
    </source>
</evidence>
<comment type="caution">
    <text evidence="1">The sequence shown here is derived from an EMBL/GenBank/DDBJ whole genome shotgun (WGS) entry which is preliminary data.</text>
</comment>
<protein>
    <submittedName>
        <fullName evidence="1">Uncharacterized protein</fullName>
    </submittedName>
</protein>
<dbReference type="EMBL" id="JAHUTI010030472">
    <property type="protein sequence ID" value="MED6242065.1"/>
    <property type="molecule type" value="Genomic_DNA"/>
</dbReference>
<gene>
    <name evidence="1" type="ORF">ATANTOWER_032626</name>
</gene>
<reference evidence="1 2" key="1">
    <citation type="submission" date="2021-07" db="EMBL/GenBank/DDBJ databases">
        <authorList>
            <person name="Palmer J.M."/>
        </authorList>
    </citation>
    <scope>NUCLEOTIDE SEQUENCE [LARGE SCALE GENOMIC DNA]</scope>
    <source>
        <strain evidence="1 2">AT_MEX2019</strain>
        <tissue evidence="1">Muscle</tissue>
    </source>
</reference>
<accession>A0ABU7AX98</accession>
<proteinExistence type="predicted"/>